<protein>
    <submittedName>
        <fullName evidence="1">27676_t:CDS:1</fullName>
    </submittedName>
</protein>
<proteinExistence type="predicted"/>
<accession>A0ACA9SIA1</accession>
<dbReference type="EMBL" id="CAJVQC010118033">
    <property type="protein sequence ID" value="CAG8837565.1"/>
    <property type="molecule type" value="Genomic_DNA"/>
</dbReference>
<evidence type="ECO:0000313" key="2">
    <source>
        <dbReference type="Proteomes" id="UP000789920"/>
    </source>
</evidence>
<sequence>NSEIRICTCQIGTTGVPCKHQGTVAMKFHIKILNFLPSLSPDNYI</sequence>
<name>A0ACA9SIA1_9GLOM</name>
<reference evidence="1" key="1">
    <citation type="submission" date="2021-06" db="EMBL/GenBank/DDBJ databases">
        <authorList>
            <person name="Kallberg Y."/>
            <person name="Tangrot J."/>
            <person name="Rosling A."/>
        </authorList>
    </citation>
    <scope>NUCLEOTIDE SEQUENCE</scope>
    <source>
        <strain evidence="1">MA461A</strain>
    </source>
</reference>
<keyword evidence="2" id="KW-1185">Reference proteome</keyword>
<dbReference type="Proteomes" id="UP000789920">
    <property type="component" value="Unassembled WGS sequence"/>
</dbReference>
<feature type="non-terminal residue" evidence="1">
    <location>
        <position position="45"/>
    </location>
</feature>
<feature type="non-terminal residue" evidence="1">
    <location>
        <position position="1"/>
    </location>
</feature>
<gene>
    <name evidence="1" type="ORF">RPERSI_LOCUS30350</name>
</gene>
<organism evidence="1 2">
    <name type="scientific">Racocetra persica</name>
    <dbReference type="NCBI Taxonomy" id="160502"/>
    <lineage>
        <taxon>Eukaryota</taxon>
        <taxon>Fungi</taxon>
        <taxon>Fungi incertae sedis</taxon>
        <taxon>Mucoromycota</taxon>
        <taxon>Glomeromycotina</taxon>
        <taxon>Glomeromycetes</taxon>
        <taxon>Diversisporales</taxon>
        <taxon>Gigasporaceae</taxon>
        <taxon>Racocetra</taxon>
    </lineage>
</organism>
<comment type="caution">
    <text evidence="1">The sequence shown here is derived from an EMBL/GenBank/DDBJ whole genome shotgun (WGS) entry which is preliminary data.</text>
</comment>
<evidence type="ECO:0000313" key="1">
    <source>
        <dbReference type="EMBL" id="CAG8837565.1"/>
    </source>
</evidence>